<sequence length="565" mass="58667">MNTDSAATVAVVATSLLVSALLYVWIAIALSAVFRKSGESGWKGWVPVYNVGVLFQLAGYPWWSVLLFLLPVAGPVIVFVVFVLAAHRVGRSFGFGGGMTVLAVVLPPVWATVLGFGSARWIGAEAVGAPRRRTHADAAEPVYSRGFDGTPASFGAEAPGERGRASSGLEGWAPTRAEVPVEPAETPADVADVADEAPSTPAPAPVSPFADWWPDVLDEDPDTDSAVDDPVQGALFDETPVPAGVVTPPSPPHRPDPADLPPSTPATADADEDRVPPPLRRSTARPAWNGFDLSAPGEFTGEVTDAVPGAPAPISAVPVDDARPSQHDAPHDPREVTPAVPDASEEPASPSRDVAGAPDASVTPARSPESVGEVAAQIDAAPPVTRAPAAPRGLGEGPDGDAGAFPDDAGVSAIVGAPVAGSPRSARSSVSARFADVSRDDDLVDQTIVTRRRRTGWVLVGPDGERIALTEDVAVVGRRPRVDAAFPHAQLVTVGDPTRTVSKTHARLELRGDVWTVVDLDSTNGVVLIADNDDETDVHPGAVTRLTPRFLLGDAELRLEEAATS</sequence>
<organism evidence="5 6">
    <name type="scientific">Microbacterium aquimaris</name>
    <dbReference type="NCBI Taxonomy" id="459816"/>
    <lineage>
        <taxon>Bacteria</taxon>
        <taxon>Bacillati</taxon>
        <taxon>Actinomycetota</taxon>
        <taxon>Actinomycetes</taxon>
        <taxon>Micrococcales</taxon>
        <taxon>Microbacteriaceae</taxon>
        <taxon>Microbacterium</taxon>
    </lineage>
</organism>
<dbReference type="Proteomes" id="UP001291912">
    <property type="component" value="Unassembled WGS sequence"/>
</dbReference>
<dbReference type="SUPFAM" id="SSF49879">
    <property type="entry name" value="SMAD/FHA domain"/>
    <property type="match status" value="1"/>
</dbReference>
<dbReference type="Pfam" id="PF18936">
    <property type="entry name" value="DUF5684"/>
    <property type="match status" value="1"/>
</dbReference>
<evidence type="ECO:0000256" key="1">
    <source>
        <dbReference type="ARBA" id="ARBA00022553"/>
    </source>
</evidence>
<evidence type="ECO:0000313" key="6">
    <source>
        <dbReference type="Proteomes" id="UP001291912"/>
    </source>
</evidence>
<proteinExistence type="predicted"/>
<dbReference type="InterPro" id="IPR008984">
    <property type="entry name" value="SMAD_FHA_dom_sf"/>
</dbReference>
<dbReference type="Gene3D" id="2.60.200.20">
    <property type="match status" value="1"/>
</dbReference>
<evidence type="ECO:0000313" key="5">
    <source>
        <dbReference type="EMBL" id="MDZ8161092.1"/>
    </source>
</evidence>
<dbReference type="RefSeq" id="WP_194423748.1">
    <property type="nucleotide sequence ID" value="NZ_JAWJYN010000001.1"/>
</dbReference>
<keyword evidence="1" id="KW-0597">Phosphoprotein</keyword>
<dbReference type="InterPro" id="IPR043739">
    <property type="entry name" value="DUF5684"/>
</dbReference>
<keyword evidence="6" id="KW-1185">Reference proteome</keyword>
<evidence type="ECO:0000259" key="4">
    <source>
        <dbReference type="PROSITE" id="PS50006"/>
    </source>
</evidence>
<comment type="caution">
    <text evidence="5">The sequence shown here is derived from an EMBL/GenBank/DDBJ whole genome shotgun (WGS) entry which is preliminary data.</text>
</comment>
<dbReference type="PROSITE" id="PS50006">
    <property type="entry name" value="FHA_DOMAIN"/>
    <property type="match status" value="1"/>
</dbReference>
<feature type="transmembrane region" description="Helical" evidence="3">
    <location>
        <begin position="6"/>
        <end position="30"/>
    </location>
</feature>
<evidence type="ECO:0000256" key="2">
    <source>
        <dbReference type="SAM" id="MobiDB-lite"/>
    </source>
</evidence>
<keyword evidence="3" id="KW-0812">Transmembrane</keyword>
<accession>A0ABU5N4T1</accession>
<name>A0ABU5N4T1_9MICO</name>
<protein>
    <submittedName>
        <fullName evidence="5">DUF5684 domain-containing protein</fullName>
    </submittedName>
</protein>
<keyword evidence="3" id="KW-1133">Transmembrane helix</keyword>
<feature type="compositionally biased region" description="Acidic residues" evidence="2">
    <location>
        <begin position="216"/>
        <end position="227"/>
    </location>
</feature>
<evidence type="ECO:0000256" key="3">
    <source>
        <dbReference type="SAM" id="Phobius"/>
    </source>
</evidence>
<dbReference type="EMBL" id="JAWJYN010000001">
    <property type="protein sequence ID" value="MDZ8161092.1"/>
    <property type="molecule type" value="Genomic_DNA"/>
</dbReference>
<feature type="region of interest" description="Disordered" evidence="2">
    <location>
        <begin position="147"/>
        <end position="173"/>
    </location>
</feature>
<feature type="transmembrane region" description="Helical" evidence="3">
    <location>
        <begin position="65"/>
        <end position="86"/>
    </location>
</feature>
<feature type="transmembrane region" description="Helical" evidence="3">
    <location>
        <begin position="93"/>
        <end position="110"/>
    </location>
</feature>
<feature type="compositionally biased region" description="Basic and acidic residues" evidence="2">
    <location>
        <begin position="320"/>
        <end position="335"/>
    </location>
</feature>
<feature type="compositionally biased region" description="Pro residues" evidence="2">
    <location>
        <begin position="248"/>
        <end position="264"/>
    </location>
</feature>
<feature type="region of interest" description="Disordered" evidence="2">
    <location>
        <begin position="194"/>
        <end position="409"/>
    </location>
</feature>
<feature type="compositionally biased region" description="Low complexity" evidence="2">
    <location>
        <begin position="380"/>
        <end position="392"/>
    </location>
</feature>
<dbReference type="Pfam" id="PF00498">
    <property type="entry name" value="FHA"/>
    <property type="match status" value="1"/>
</dbReference>
<feature type="domain" description="FHA" evidence="4">
    <location>
        <begin position="474"/>
        <end position="528"/>
    </location>
</feature>
<gene>
    <name evidence="5" type="ORF">R2Q92_04535</name>
</gene>
<keyword evidence="3" id="KW-0472">Membrane</keyword>
<dbReference type="CDD" id="cd00060">
    <property type="entry name" value="FHA"/>
    <property type="match status" value="1"/>
</dbReference>
<reference evidence="5 6" key="1">
    <citation type="submission" date="2023-10" db="EMBL/GenBank/DDBJ databases">
        <title>Microbacterium xanthum sp. nov., isolated from seaweed.</title>
        <authorList>
            <person name="Lee S.D."/>
        </authorList>
    </citation>
    <scope>NUCLEOTIDE SEQUENCE [LARGE SCALE GENOMIC DNA]</scope>
    <source>
        <strain evidence="5 6">KCTC 19124</strain>
    </source>
</reference>
<dbReference type="InterPro" id="IPR000253">
    <property type="entry name" value="FHA_dom"/>
</dbReference>